<dbReference type="NCBIfam" id="TIGR02606">
    <property type="entry name" value="antidote_CC2985"/>
    <property type="match status" value="1"/>
</dbReference>
<dbReference type="Pfam" id="PF03693">
    <property type="entry name" value="ParD_antitoxin"/>
    <property type="match status" value="1"/>
</dbReference>
<dbReference type="SUPFAM" id="SSF47598">
    <property type="entry name" value="Ribbon-helix-helix"/>
    <property type="match status" value="1"/>
</dbReference>
<evidence type="ECO:0000256" key="2">
    <source>
        <dbReference type="ARBA" id="ARBA00022649"/>
    </source>
</evidence>
<dbReference type="InterPro" id="IPR010985">
    <property type="entry name" value="Ribbon_hlx_hlx"/>
</dbReference>
<proteinExistence type="inferred from homology"/>
<dbReference type="Proteomes" id="UP000027100">
    <property type="component" value="Unassembled WGS sequence"/>
</dbReference>
<organism evidence="3 4">
    <name type="scientific">Hyphomonas polymorpha PS728</name>
    <dbReference type="NCBI Taxonomy" id="1280954"/>
    <lineage>
        <taxon>Bacteria</taxon>
        <taxon>Pseudomonadati</taxon>
        <taxon>Pseudomonadota</taxon>
        <taxon>Alphaproteobacteria</taxon>
        <taxon>Hyphomonadales</taxon>
        <taxon>Hyphomonadaceae</taxon>
        <taxon>Hyphomonas</taxon>
    </lineage>
</organism>
<dbReference type="EMBL" id="ARYM01000021">
    <property type="protein sequence ID" value="KCZ97342.1"/>
    <property type="molecule type" value="Genomic_DNA"/>
</dbReference>
<dbReference type="Gene3D" id="6.10.10.120">
    <property type="entry name" value="Antitoxin ParD1-like"/>
    <property type="match status" value="1"/>
</dbReference>
<dbReference type="OrthoDB" id="9811310at2"/>
<dbReference type="PANTHER" id="PTHR36582">
    <property type="entry name" value="ANTITOXIN PARD"/>
    <property type="match status" value="1"/>
</dbReference>
<comment type="similarity">
    <text evidence="1">Belongs to the ParD antitoxin family.</text>
</comment>
<dbReference type="PATRIC" id="fig|1280954.3.peg.3135"/>
<keyword evidence="2" id="KW-1277">Toxin-antitoxin system</keyword>
<dbReference type="eggNOG" id="COG3609">
    <property type="taxonomic scope" value="Bacteria"/>
</dbReference>
<dbReference type="PANTHER" id="PTHR36582:SF2">
    <property type="entry name" value="ANTITOXIN PARD"/>
    <property type="match status" value="1"/>
</dbReference>
<evidence type="ECO:0000313" key="4">
    <source>
        <dbReference type="Proteomes" id="UP000027100"/>
    </source>
</evidence>
<evidence type="ECO:0000256" key="1">
    <source>
        <dbReference type="ARBA" id="ARBA00008580"/>
    </source>
</evidence>
<protein>
    <submittedName>
        <fullName evidence="3">Addiction module antidote protein</fullName>
    </submittedName>
</protein>
<evidence type="ECO:0000313" key="3">
    <source>
        <dbReference type="EMBL" id="KCZ97342.1"/>
    </source>
</evidence>
<dbReference type="InterPro" id="IPR022789">
    <property type="entry name" value="ParD"/>
</dbReference>
<reference evidence="3 4" key="1">
    <citation type="journal article" date="2014" name="Antonie Van Leeuwenhoek">
        <title>Hyphomonas beringensis sp. nov. and Hyphomonas chukchiensis sp. nov., isolated from surface seawater of the Bering Sea and Chukchi Sea.</title>
        <authorList>
            <person name="Li C."/>
            <person name="Lai Q."/>
            <person name="Li G."/>
            <person name="Dong C."/>
            <person name="Wang J."/>
            <person name="Liao Y."/>
            <person name="Shao Z."/>
        </authorList>
    </citation>
    <scope>NUCLEOTIDE SEQUENCE [LARGE SCALE GENOMIC DNA]</scope>
    <source>
        <strain evidence="3 4">PS728</strain>
    </source>
</reference>
<dbReference type="InterPro" id="IPR038296">
    <property type="entry name" value="ParD_sf"/>
</dbReference>
<gene>
    <name evidence="3" type="ORF">HPO_15503</name>
</gene>
<dbReference type="STRING" id="1280954.HPO_15503"/>
<dbReference type="AlphaFoldDB" id="A0A062VAW8"/>
<comment type="caution">
    <text evidence="3">The sequence shown here is derived from an EMBL/GenBank/DDBJ whole genome shotgun (WGS) entry which is preliminary data.</text>
</comment>
<accession>A0A062VAW8</accession>
<dbReference type="GO" id="GO:0006355">
    <property type="term" value="P:regulation of DNA-templated transcription"/>
    <property type="evidence" value="ECO:0007669"/>
    <property type="project" value="InterPro"/>
</dbReference>
<name>A0A062VAW8_9PROT</name>
<keyword evidence="4" id="KW-1185">Reference proteome</keyword>
<sequence>MTTVRKTITLTDKQDEWIKSQISRGAYTNDSEVMRDLIRRAQAESDRLEAIRAALMEGERSGLSDMTPEAIRAAVRKRKSLK</sequence>
<dbReference type="RefSeq" id="WP_035600722.1">
    <property type="nucleotide sequence ID" value="NZ_ARYM01000021.1"/>
</dbReference>